<keyword evidence="3" id="KW-0479">Metal-binding</keyword>
<evidence type="ECO:0000256" key="6">
    <source>
        <dbReference type="ARBA" id="ARBA00023211"/>
    </source>
</evidence>
<feature type="domain" description="Nudix hydrolase" evidence="8">
    <location>
        <begin position="47"/>
        <end position="184"/>
    </location>
</feature>
<dbReference type="EMBL" id="JAUFPX010000006">
    <property type="protein sequence ID" value="MDN3590781.1"/>
    <property type="molecule type" value="Genomic_DNA"/>
</dbReference>
<keyword evidence="4" id="KW-0378">Hydrolase</keyword>
<evidence type="ECO:0000259" key="8">
    <source>
        <dbReference type="PROSITE" id="PS51462"/>
    </source>
</evidence>
<sequence length="210" mass="22557">MRPDAVADLVARAARYLDTAPPGPGDPTANPRGDHDLDGIDVVPPGPHRPAAVLVPVVPRPDGLGVVFTVRSAHLRDHSGQIAFPGGKIDPADATPAAAALREAHEEIGLEARAIRTLGYLDPYLSATGFLVIPVLGLVDPDAPLRPNPAEVAATFEAPLAHLLDRSLRRIESADWRGRTRRYYVIPYGAHRIWGVTAGIVNNLHERLYP</sequence>
<dbReference type="SUPFAM" id="SSF55811">
    <property type="entry name" value="Nudix"/>
    <property type="match status" value="1"/>
</dbReference>
<dbReference type="InterPro" id="IPR045121">
    <property type="entry name" value="CoAse"/>
</dbReference>
<dbReference type="InterPro" id="IPR000086">
    <property type="entry name" value="NUDIX_hydrolase_dom"/>
</dbReference>
<comment type="cofactor">
    <cofactor evidence="2">
        <name>Mg(2+)</name>
        <dbReference type="ChEBI" id="CHEBI:18420"/>
    </cofactor>
</comment>
<name>A0ABT8BHK4_9HYPH</name>
<evidence type="ECO:0000256" key="5">
    <source>
        <dbReference type="ARBA" id="ARBA00022842"/>
    </source>
</evidence>
<dbReference type="PROSITE" id="PS51462">
    <property type="entry name" value="NUDIX"/>
    <property type="match status" value="1"/>
</dbReference>
<comment type="cofactor">
    <cofactor evidence="1">
        <name>Mn(2+)</name>
        <dbReference type="ChEBI" id="CHEBI:29035"/>
    </cofactor>
</comment>
<dbReference type="PANTHER" id="PTHR12992">
    <property type="entry name" value="NUDIX HYDROLASE"/>
    <property type="match status" value="1"/>
</dbReference>
<gene>
    <name evidence="9" type="ORF">QWZ12_09160</name>
</gene>
<dbReference type="InterPro" id="IPR015797">
    <property type="entry name" value="NUDIX_hydrolase-like_dom_sf"/>
</dbReference>
<dbReference type="RefSeq" id="WP_238222673.1">
    <property type="nucleotide sequence ID" value="NZ_BPQD01000003.1"/>
</dbReference>
<proteinExistence type="predicted"/>
<evidence type="ECO:0000256" key="1">
    <source>
        <dbReference type="ARBA" id="ARBA00001936"/>
    </source>
</evidence>
<evidence type="ECO:0000256" key="7">
    <source>
        <dbReference type="SAM" id="MobiDB-lite"/>
    </source>
</evidence>
<dbReference type="Pfam" id="PF00293">
    <property type="entry name" value="NUDIX"/>
    <property type="match status" value="1"/>
</dbReference>
<dbReference type="Proteomes" id="UP001224644">
    <property type="component" value="Unassembled WGS sequence"/>
</dbReference>
<evidence type="ECO:0000313" key="9">
    <source>
        <dbReference type="EMBL" id="MDN3590781.1"/>
    </source>
</evidence>
<dbReference type="CDD" id="cd03426">
    <property type="entry name" value="NUDIX_CoAse_Nudt7"/>
    <property type="match status" value="1"/>
</dbReference>
<evidence type="ECO:0000313" key="10">
    <source>
        <dbReference type="Proteomes" id="UP001224644"/>
    </source>
</evidence>
<organism evidence="9 10">
    <name type="scientific">Methylobacterium adhaesivum</name>
    <dbReference type="NCBI Taxonomy" id="333297"/>
    <lineage>
        <taxon>Bacteria</taxon>
        <taxon>Pseudomonadati</taxon>
        <taxon>Pseudomonadota</taxon>
        <taxon>Alphaproteobacteria</taxon>
        <taxon>Hyphomicrobiales</taxon>
        <taxon>Methylobacteriaceae</taxon>
        <taxon>Methylobacterium</taxon>
    </lineage>
</organism>
<feature type="region of interest" description="Disordered" evidence="7">
    <location>
        <begin position="16"/>
        <end position="39"/>
    </location>
</feature>
<evidence type="ECO:0000256" key="3">
    <source>
        <dbReference type="ARBA" id="ARBA00022723"/>
    </source>
</evidence>
<dbReference type="NCBIfam" id="NF007980">
    <property type="entry name" value="PRK10707.1"/>
    <property type="match status" value="1"/>
</dbReference>
<evidence type="ECO:0000256" key="2">
    <source>
        <dbReference type="ARBA" id="ARBA00001946"/>
    </source>
</evidence>
<keyword evidence="5" id="KW-0460">Magnesium</keyword>
<reference evidence="10" key="1">
    <citation type="journal article" date="2019" name="Int. J. Syst. Evol. Microbiol.">
        <title>The Global Catalogue of Microorganisms (GCM) 10K type strain sequencing project: providing services to taxonomists for standard genome sequencing and annotation.</title>
        <authorList>
            <consortium name="The Broad Institute Genomics Platform"/>
            <consortium name="The Broad Institute Genome Sequencing Center for Infectious Disease"/>
            <person name="Wu L."/>
            <person name="Ma J."/>
        </authorList>
    </citation>
    <scope>NUCLEOTIDE SEQUENCE [LARGE SCALE GENOMIC DNA]</scope>
    <source>
        <strain evidence="10">CECT 7069</strain>
    </source>
</reference>
<evidence type="ECO:0000256" key="4">
    <source>
        <dbReference type="ARBA" id="ARBA00022801"/>
    </source>
</evidence>
<dbReference type="PANTHER" id="PTHR12992:SF11">
    <property type="entry name" value="MITOCHONDRIAL COENZYME A DIPHOSPHATASE NUDT8"/>
    <property type="match status" value="1"/>
</dbReference>
<protein>
    <submittedName>
        <fullName evidence="9">CoA pyrophosphatase</fullName>
    </submittedName>
</protein>
<keyword evidence="6" id="KW-0464">Manganese</keyword>
<accession>A0ABT8BHK4</accession>
<keyword evidence="10" id="KW-1185">Reference proteome</keyword>
<comment type="caution">
    <text evidence="9">The sequence shown here is derived from an EMBL/GenBank/DDBJ whole genome shotgun (WGS) entry which is preliminary data.</text>
</comment>
<dbReference type="Gene3D" id="3.90.79.10">
    <property type="entry name" value="Nucleoside Triphosphate Pyrophosphohydrolase"/>
    <property type="match status" value="1"/>
</dbReference>